<protein>
    <recommendedName>
        <fullName evidence="2">FCP1 homology domain-containing protein</fullName>
    </recommendedName>
</protein>
<name>X6N4M3_RETFI</name>
<organism evidence="3 4">
    <name type="scientific">Reticulomyxa filosa</name>
    <dbReference type="NCBI Taxonomy" id="46433"/>
    <lineage>
        <taxon>Eukaryota</taxon>
        <taxon>Sar</taxon>
        <taxon>Rhizaria</taxon>
        <taxon>Retaria</taxon>
        <taxon>Foraminifera</taxon>
        <taxon>Monothalamids</taxon>
        <taxon>Reticulomyxidae</taxon>
        <taxon>Reticulomyxa</taxon>
    </lineage>
</organism>
<accession>X6N4M3</accession>
<dbReference type="InterPro" id="IPR023214">
    <property type="entry name" value="HAD_sf"/>
</dbReference>
<feature type="non-terminal residue" evidence="3">
    <location>
        <position position="615"/>
    </location>
</feature>
<feature type="compositionally biased region" description="Polar residues" evidence="1">
    <location>
        <begin position="24"/>
        <end position="48"/>
    </location>
</feature>
<feature type="region of interest" description="Disordered" evidence="1">
    <location>
        <begin position="551"/>
        <end position="603"/>
    </location>
</feature>
<dbReference type="SMART" id="SM00577">
    <property type="entry name" value="CPDc"/>
    <property type="match status" value="1"/>
</dbReference>
<feature type="compositionally biased region" description="Low complexity" evidence="1">
    <location>
        <begin position="318"/>
        <end position="331"/>
    </location>
</feature>
<dbReference type="InterPro" id="IPR036412">
    <property type="entry name" value="HAD-like_sf"/>
</dbReference>
<proteinExistence type="predicted"/>
<gene>
    <name evidence="3" type="ORF">RFI_16253</name>
</gene>
<comment type="caution">
    <text evidence="3">The sequence shown here is derived from an EMBL/GenBank/DDBJ whole genome shotgun (WGS) entry which is preliminary data.</text>
</comment>
<dbReference type="Pfam" id="PF03031">
    <property type="entry name" value="NIF"/>
    <property type="match status" value="1"/>
</dbReference>
<evidence type="ECO:0000313" key="4">
    <source>
        <dbReference type="Proteomes" id="UP000023152"/>
    </source>
</evidence>
<dbReference type="SUPFAM" id="SSF56784">
    <property type="entry name" value="HAD-like"/>
    <property type="match status" value="1"/>
</dbReference>
<feature type="compositionally biased region" description="Basic and acidic residues" evidence="1">
    <location>
        <begin position="531"/>
        <end position="540"/>
    </location>
</feature>
<feature type="region of interest" description="Disordered" evidence="1">
    <location>
        <begin position="317"/>
        <end position="345"/>
    </location>
</feature>
<evidence type="ECO:0000313" key="3">
    <source>
        <dbReference type="EMBL" id="ETO20951.1"/>
    </source>
</evidence>
<dbReference type="Proteomes" id="UP000023152">
    <property type="component" value="Unassembled WGS sequence"/>
</dbReference>
<feature type="region of interest" description="Disordered" evidence="1">
    <location>
        <begin position="523"/>
        <end position="542"/>
    </location>
</feature>
<reference evidence="3 4" key="1">
    <citation type="journal article" date="2013" name="Curr. Biol.">
        <title>The Genome of the Foraminiferan Reticulomyxa filosa.</title>
        <authorList>
            <person name="Glockner G."/>
            <person name="Hulsmann N."/>
            <person name="Schleicher M."/>
            <person name="Noegel A.A."/>
            <person name="Eichinger L."/>
            <person name="Gallinger C."/>
            <person name="Pawlowski J."/>
            <person name="Sierra R."/>
            <person name="Euteneuer U."/>
            <person name="Pillet L."/>
            <person name="Moustafa A."/>
            <person name="Platzer M."/>
            <person name="Groth M."/>
            <person name="Szafranski K."/>
            <person name="Schliwa M."/>
        </authorList>
    </citation>
    <scope>NUCLEOTIDE SEQUENCE [LARGE SCALE GENOMIC DNA]</scope>
</reference>
<dbReference type="PROSITE" id="PS50969">
    <property type="entry name" value="FCP1"/>
    <property type="match status" value="1"/>
</dbReference>
<dbReference type="EMBL" id="ASPP01012074">
    <property type="protein sequence ID" value="ETO20951.1"/>
    <property type="molecule type" value="Genomic_DNA"/>
</dbReference>
<dbReference type="Gene3D" id="3.40.50.1000">
    <property type="entry name" value="HAD superfamily/HAD-like"/>
    <property type="match status" value="1"/>
</dbReference>
<feature type="compositionally biased region" description="Polar residues" evidence="1">
    <location>
        <begin position="1"/>
        <end position="12"/>
    </location>
</feature>
<feature type="domain" description="FCP1 homology" evidence="2">
    <location>
        <begin position="96"/>
        <end position="283"/>
    </location>
</feature>
<dbReference type="AlphaFoldDB" id="X6N4M3"/>
<feature type="region of interest" description="Disordered" evidence="1">
    <location>
        <begin position="1"/>
        <end position="48"/>
    </location>
</feature>
<evidence type="ECO:0000256" key="1">
    <source>
        <dbReference type="SAM" id="MobiDB-lite"/>
    </source>
</evidence>
<keyword evidence="4" id="KW-1185">Reference proteome</keyword>
<evidence type="ECO:0000259" key="2">
    <source>
        <dbReference type="PROSITE" id="PS50969"/>
    </source>
</evidence>
<dbReference type="InterPro" id="IPR004274">
    <property type="entry name" value="FCP1_dom"/>
</dbReference>
<sequence>MSSGPNGNTNVKSNEDNTTKHIKSTNSKSTMGSDLTRPNQMESGSLNNRTASVSNSLWSITPNLRNLNVPNELELLNNLDTEEVTIDLKNNERFHPKYFLKVIAFDLDKTMVRTISLRTKEQPQQEQFKNGYFMFYDDETGEFHHVYKRPHLSELLQFLQRVVKEQYNVTLILSTHGTEKYAQTILKRCGASDLFAMMMPRQDWHRRQFENDYKTRRFKTIARMAERCDCTVEDLLMIDDDPAVYGHVDRCQGSLIHIKPFEDPTIQSDDKELLKLKICLHNILQYGKNYYNHLLCSSIIYTGLINEYTIAETRRQKQQTQTQIQTQTQTKDSLLDSPSKKDVKDSTEKNNLVKLSSNTLYLRDRLFRMYFTYLYLYVLLWCLRWEFGIEMNPQERLGTLYLFDRFHREKKIDWRKAELHFSLHEFIISMFGCLPKQFRRDPYSCELWLYHVDLYQTIITRLTEKRIAFLEKLQQQCGSVDHDSSTCSDPSNTNVLDQYHHGLDSLHYPVPLIHQRRAHLSNDDGDVEMDDYLKPQKQPDEDVSMVINEVDEQETIDDSGNRTGGEEEDEDELDKKEQSSHAPLSIKDAPEDHSILPHDKNPFIDAHLKHEQESL</sequence>
<feature type="compositionally biased region" description="Basic and acidic residues" evidence="1">
    <location>
        <begin position="588"/>
        <end position="603"/>
    </location>
</feature>